<keyword evidence="10" id="KW-0067">ATP-binding</keyword>
<evidence type="ECO:0000256" key="4">
    <source>
        <dbReference type="ARBA" id="ARBA00017858"/>
    </source>
</evidence>
<comment type="similarity">
    <text evidence="2">Belongs to the GHMP kinase family. Homoserine kinase subfamily.</text>
</comment>
<evidence type="ECO:0000313" key="17">
    <source>
        <dbReference type="Proteomes" id="UP000183700"/>
    </source>
</evidence>
<evidence type="ECO:0000256" key="13">
    <source>
        <dbReference type="NCBIfam" id="TIGR00191"/>
    </source>
</evidence>
<dbReference type="AlphaFoldDB" id="A0A1L8SUP0"/>
<evidence type="ECO:0000256" key="8">
    <source>
        <dbReference type="ARBA" id="ARBA00022741"/>
    </source>
</evidence>
<comment type="function">
    <text evidence="12">Catalyzes the ATP-dependent phosphorylation of L-homoserine to L-homoserine phosphate.</text>
</comment>
<proteinExistence type="inferred from homology"/>
<dbReference type="UniPathway" id="UPA00050">
    <property type="reaction ID" value="UER00064"/>
</dbReference>
<dbReference type="Pfam" id="PF00288">
    <property type="entry name" value="GHMP_kinases_N"/>
    <property type="match status" value="1"/>
</dbReference>
<evidence type="ECO:0000256" key="9">
    <source>
        <dbReference type="ARBA" id="ARBA00022777"/>
    </source>
</evidence>
<evidence type="ECO:0000313" key="16">
    <source>
        <dbReference type="EMBL" id="OJG35688.1"/>
    </source>
</evidence>
<sequence>MTIEIGEETKNWQIVHHLGSNIPSDEKNLLIQTALDLAPNLKPHRLTMTSDIPIARGLGSSSSVVVAGIELANRLGKLGMTTAQKVTYATKIEGHPDNVAPAICGDFVVASFNNNEVNFVKHHFPDCDVIAFIPNHELLTAESRAVLPKEMSYRDAVTASSIGNVMIAAVLNGNLPLAGKMMEKDILHESHRQHLVPHLKKIREFCKAYGGYGSFLSGAGPTVLVLTPPENTEKLVTALKAYDHEASIDVLSVEKEGVQIF</sequence>
<comment type="pathway">
    <text evidence="1">Amino-acid biosynthesis; L-threonine biosynthesis; L-threonine from L-aspartate: step 4/5.</text>
</comment>
<evidence type="ECO:0000256" key="11">
    <source>
        <dbReference type="ARBA" id="ARBA00049375"/>
    </source>
</evidence>
<evidence type="ECO:0000256" key="1">
    <source>
        <dbReference type="ARBA" id="ARBA00005015"/>
    </source>
</evidence>
<reference evidence="16 17" key="1">
    <citation type="submission" date="2014-12" db="EMBL/GenBank/DDBJ databases">
        <title>Draft genome sequences of 29 type strains of Enterococci.</title>
        <authorList>
            <person name="Zhong Z."/>
            <person name="Sun Z."/>
            <person name="Liu W."/>
            <person name="Zhang W."/>
            <person name="Zhang H."/>
        </authorList>
    </citation>
    <scope>NUCLEOTIDE SEQUENCE [LARGE SCALE GENOMIC DNA]</scope>
    <source>
        <strain evidence="16 17">DSM 22802</strain>
    </source>
</reference>
<dbReference type="InterPro" id="IPR036554">
    <property type="entry name" value="GHMP_kinase_C_sf"/>
</dbReference>
<name>A0A1L8SUP0_9ENTE</name>
<evidence type="ECO:0000256" key="10">
    <source>
        <dbReference type="ARBA" id="ARBA00022840"/>
    </source>
</evidence>
<keyword evidence="5" id="KW-0028">Amino-acid biosynthesis</keyword>
<dbReference type="SUPFAM" id="SSF54211">
    <property type="entry name" value="Ribosomal protein S5 domain 2-like"/>
    <property type="match status" value="1"/>
</dbReference>
<evidence type="ECO:0000256" key="6">
    <source>
        <dbReference type="ARBA" id="ARBA00022679"/>
    </source>
</evidence>
<dbReference type="Pfam" id="PF08544">
    <property type="entry name" value="GHMP_kinases_C"/>
    <property type="match status" value="1"/>
</dbReference>
<keyword evidence="7" id="KW-0791">Threonine biosynthesis</keyword>
<feature type="domain" description="GHMP kinase C-terminal" evidence="15">
    <location>
        <begin position="166"/>
        <end position="241"/>
    </location>
</feature>
<dbReference type="InterPro" id="IPR020568">
    <property type="entry name" value="Ribosomal_Su5_D2-typ_SF"/>
</dbReference>
<dbReference type="Gene3D" id="3.30.70.890">
    <property type="entry name" value="GHMP kinase, C-terminal domain"/>
    <property type="match status" value="1"/>
</dbReference>
<organism evidence="16 17">
    <name type="scientific">Enterococcus devriesei</name>
    <dbReference type="NCBI Taxonomy" id="319970"/>
    <lineage>
        <taxon>Bacteria</taxon>
        <taxon>Bacillati</taxon>
        <taxon>Bacillota</taxon>
        <taxon>Bacilli</taxon>
        <taxon>Lactobacillales</taxon>
        <taxon>Enterococcaceae</taxon>
        <taxon>Enterococcus</taxon>
    </lineage>
</organism>
<feature type="domain" description="GHMP kinase N-terminal" evidence="14">
    <location>
        <begin position="29"/>
        <end position="105"/>
    </location>
</feature>
<dbReference type="GO" id="GO:0005524">
    <property type="term" value="F:ATP binding"/>
    <property type="evidence" value="ECO:0007669"/>
    <property type="project" value="UniProtKB-KW"/>
</dbReference>
<dbReference type="Proteomes" id="UP000183700">
    <property type="component" value="Unassembled WGS sequence"/>
</dbReference>
<evidence type="ECO:0000256" key="3">
    <source>
        <dbReference type="ARBA" id="ARBA00012078"/>
    </source>
</evidence>
<dbReference type="Gene3D" id="3.30.230.10">
    <property type="match status" value="1"/>
</dbReference>
<evidence type="ECO:0000259" key="15">
    <source>
        <dbReference type="Pfam" id="PF08544"/>
    </source>
</evidence>
<dbReference type="PRINTS" id="PR00958">
    <property type="entry name" value="HOMSERKINASE"/>
</dbReference>
<comment type="caution">
    <text evidence="16">The sequence shown here is derived from an EMBL/GenBank/DDBJ whole genome shotgun (WGS) entry which is preliminary data.</text>
</comment>
<dbReference type="EMBL" id="JXKM01000005">
    <property type="protein sequence ID" value="OJG35688.1"/>
    <property type="molecule type" value="Genomic_DNA"/>
</dbReference>
<dbReference type="PANTHER" id="PTHR20861:SF1">
    <property type="entry name" value="HOMOSERINE KINASE"/>
    <property type="match status" value="1"/>
</dbReference>
<accession>A0A1L8SUP0</accession>
<dbReference type="SUPFAM" id="SSF55060">
    <property type="entry name" value="GHMP Kinase, C-terminal domain"/>
    <property type="match status" value="1"/>
</dbReference>
<evidence type="ECO:0000259" key="14">
    <source>
        <dbReference type="Pfam" id="PF00288"/>
    </source>
</evidence>
<evidence type="ECO:0000256" key="5">
    <source>
        <dbReference type="ARBA" id="ARBA00022605"/>
    </source>
</evidence>
<gene>
    <name evidence="16" type="ORF">RV00_GL002442</name>
</gene>
<dbReference type="EC" id="2.7.1.39" evidence="3 13"/>
<dbReference type="GO" id="GO:0009088">
    <property type="term" value="P:threonine biosynthetic process"/>
    <property type="evidence" value="ECO:0007669"/>
    <property type="project" value="UniProtKB-UniRule"/>
</dbReference>
<keyword evidence="17" id="KW-1185">Reference proteome</keyword>
<dbReference type="PROSITE" id="PS00627">
    <property type="entry name" value="GHMP_KINASES_ATP"/>
    <property type="match status" value="1"/>
</dbReference>
<keyword evidence="9 16" id="KW-0418">Kinase</keyword>
<comment type="catalytic activity">
    <reaction evidence="11">
        <text>L-homoserine + ATP = O-phospho-L-homoserine + ADP + H(+)</text>
        <dbReference type="Rhea" id="RHEA:13985"/>
        <dbReference type="ChEBI" id="CHEBI:15378"/>
        <dbReference type="ChEBI" id="CHEBI:30616"/>
        <dbReference type="ChEBI" id="CHEBI:57476"/>
        <dbReference type="ChEBI" id="CHEBI:57590"/>
        <dbReference type="ChEBI" id="CHEBI:456216"/>
        <dbReference type="EC" id="2.7.1.39"/>
    </reaction>
</comment>
<dbReference type="InterPro" id="IPR000870">
    <property type="entry name" value="Homoserine_kinase"/>
</dbReference>
<dbReference type="InterPro" id="IPR006204">
    <property type="entry name" value="GHMP_kinase_N_dom"/>
</dbReference>
<dbReference type="GO" id="GO:0004413">
    <property type="term" value="F:homoserine kinase activity"/>
    <property type="evidence" value="ECO:0007669"/>
    <property type="project" value="UniProtKB-UniRule"/>
</dbReference>
<keyword evidence="8" id="KW-0547">Nucleotide-binding</keyword>
<evidence type="ECO:0000256" key="2">
    <source>
        <dbReference type="ARBA" id="ARBA00007370"/>
    </source>
</evidence>
<protein>
    <recommendedName>
        <fullName evidence="4 13">Homoserine kinase</fullName>
        <ecNumber evidence="3 13">2.7.1.39</ecNumber>
    </recommendedName>
</protein>
<keyword evidence="6" id="KW-0808">Transferase</keyword>
<dbReference type="InterPro" id="IPR013750">
    <property type="entry name" value="GHMP_kinase_C_dom"/>
</dbReference>
<dbReference type="InterPro" id="IPR006203">
    <property type="entry name" value="GHMP_knse_ATP-bd_CS"/>
</dbReference>
<dbReference type="NCBIfam" id="TIGR00191">
    <property type="entry name" value="thrB"/>
    <property type="match status" value="1"/>
</dbReference>
<dbReference type="STRING" id="319970.RV00_GL002442"/>
<dbReference type="InterPro" id="IPR014721">
    <property type="entry name" value="Ribsml_uS5_D2-typ_fold_subgr"/>
</dbReference>
<dbReference type="PANTHER" id="PTHR20861">
    <property type="entry name" value="HOMOSERINE/4-DIPHOSPHOCYTIDYL-2-C-METHYL-D-ERYTHRITOL KINASE"/>
    <property type="match status" value="1"/>
</dbReference>
<evidence type="ECO:0000256" key="7">
    <source>
        <dbReference type="ARBA" id="ARBA00022697"/>
    </source>
</evidence>
<dbReference type="PIRSF" id="PIRSF000676">
    <property type="entry name" value="Homoser_kin"/>
    <property type="match status" value="1"/>
</dbReference>
<evidence type="ECO:0000256" key="12">
    <source>
        <dbReference type="ARBA" id="ARBA00049954"/>
    </source>
</evidence>